<evidence type="ECO:0000256" key="2">
    <source>
        <dbReference type="ARBA" id="ARBA00005616"/>
    </source>
</evidence>
<evidence type="ECO:0000256" key="6">
    <source>
        <dbReference type="PROSITE-ProRule" id="PRU00221"/>
    </source>
</evidence>
<organism evidence="7 8">
    <name type="scientific">Entamoeba invadens IP1</name>
    <dbReference type="NCBI Taxonomy" id="370355"/>
    <lineage>
        <taxon>Eukaryota</taxon>
        <taxon>Amoebozoa</taxon>
        <taxon>Evosea</taxon>
        <taxon>Archamoebae</taxon>
        <taxon>Mastigamoebida</taxon>
        <taxon>Entamoebidae</taxon>
        <taxon>Entamoeba</taxon>
    </lineage>
</organism>
<evidence type="ECO:0000256" key="1">
    <source>
        <dbReference type="ARBA" id="ARBA00004123"/>
    </source>
</evidence>
<reference evidence="7 8" key="1">
    <citation type="submission" date="2012-10" db="EMBL/GenBank/DDBJ databases">
        <authorList>
            <person name="Zafar N."/>
            <person name="Inman J."/>
            <person name="Hall N."/>
            <person name="Lorenzi H."/>
            <person name="Caler E."/>
        </authorList>
    </citation>
    <scope>NUCLEOTIDE SEQUENCE [LARGE SCALE GENOMIC DNA]</scope>
    <source>
        <strain evidence="7 8">IP1</strain>
    </source>
</reference>
<sequence length="314" mass="35061">MDEVEKYVQSFEYVLPEPRYEIRSSAFSYDGEVFVTSSGDNTYRVHTLTNPDRPSLLKSTAYGSGLIKYTHHPHVVLTTFSNKNLLNSVGQLCFETKEFIHIFHGHTDEILGIDQNNIDDTFISSGFDSRVLQWDTRCPDLPNSDVFFTGFKPIVSFSNDGTSIFVVLGNTLNVFDRRRLSLQQTSFFNLPHNESAYMKIAVAIDGNSVAVSDTKGKVSLITNMSTPQNIVTKEIATNQLNDAPEIAFTPDSSRLLFSNGVDGSVCSMLLKTYAISQFSNSHEALVNSIVCNFKFPLVSTSSSIVKWWTPQDTD</sequence>
<dbReference type="Proteomes" id="UP000014680">
    <property type="component" value="Unassembled WGS sequence"/>
</dbReference>
<dbReference type="PANTHER" id="PTHR19861">
    <property type="entry name" value="WD40 REPEAT PROTEIN SWD2"/>
    <property type="match status" value="1"/>
</dbReference>
<accession>A0A0A1U3A2</accession>
<dbReference type="InterPro" id="IPR036322">
    <property type="entry name" value="WD40_repeat_dom_sf"/>
</dbReference>
<proteinExistence type="inferred from homology"/>
<protein>
    <submittedName>
        <fullName evidence="7">WD repeat-containing protein, putative</fullName>
    </submittedName>
</protein>
<dbReference type="GO" id="GO:0003682">
    <property type="term" value="F:chromatin binding"/>
    <property type="evidence" value="ECO:0007669"/>
    <property type="project" value="TreeGrafter"/>
</dbReference>
<evidence type="ECO:0000256" key="4">
    <source>
        <dbReference type="ARBA" id="ARBA00022737"/>
    </source>
</evidence>
<keyword evidence="5" id="KW-0539">Nucleus</keyword>
<dbReference type="PANTHER" id="PTHR19861:SF0">
    <property type="entry name" value="WD REPEAT-CONTAINING PROTEIN 82"/>
    <property type="match status" value="1"/>
</dbReference>
<dbReference type="VEuPathDB" id="AmoebaDB:EIN_327380"/>
<dbReference type="GeneID" id="14885099"/>
<feature type="repeat" description="WD" evidence="6">
    <location>
        <begin position="103"/>
        <end position="137"/>
    </location>
</feature>
<evidence type="ECO:0000313" key="7">
    <source>
        <dbReference type="EMBL" id="ELP86091.1"/>
    </source>
</evidence>
<evidence type="ECO:0000256" key="5">
    <source>
        <dbReference type="ARBA" id="ARBA00023242"/>
    </source>
</evidence>
<gene>
    <name evidence="7" type="ORF">EIN_327380</name>
</gene>
<dbReference type="InterPro" id="IPR015943">
    <property type="entry name" value="WD40/YVTN_repeat-like_dom_sf"/>
</dbReference>
<keyword evidence="8" id="KW-1185">Reference proteome</keyword>
<comment type="similarity">
    <text evidence="2">Belongs to the WD repeat SWD2 family.</text>
</comment>
<dbReference type="GO" id="GO:0016070">
    <property type="term" value="P:RNA metabolic process"/>
    <property type="evidence" value="ECO:0007669"/>
    <property type="project" value="UniProtKB-ARBA"/>
</dbReference>
<dbReference type="Gene3D" id="2.130.10.10">
    <property type="entry name" value="YVTN repeat-like/Quinoprotein amine dehydrogenase"/>
    <property type="match status" value="1"/>
</dbReference>
<dbReference type="Pfam" id="PF00400">
    <property type="entry name" value="WD40"/>
    <property type="match status" value="2"/>
</dbReference>
<dbReference type="PROSITE" id="PS50082">
    <property type="entry name" value="WD_REPEATS_2"/>
    <property type="match status" value="1"/>
</dbReference>
<dbReference type="InterPro" id="IPR037867">
    <property type="entry name" value="Swd2/WDR82"/>
</dbReference>
<dbReference type="AlphaFoldDB" id="A0A0A1U3A2"/>
<comment type="subcellular location">
    <subcellularLocation>
        <location evidence="1">Nucleus</location>
    </subcellularLocation>
</comment>
<evidence type="ECO:0000313" key="8">
    <source>
        <dbReference type="Proteomes" id="UP000014680"/>
    </source>
</evidence>
<dbReference type="GO" id="GO:0048188">
    <property type="term" value="C:Set1C/COMPASS complex"/>
    <property type="evidence" value="ECO:0007669"/>
    <property type="project" value="TreeGrafter"/>
</dbReference>
<dbReference type="RefSeq" id="XP_004185437.1">
    <property type="nucleotide sequence ID" value="XM_004185389.1"/>
</dbReference>
<evidence type="ECO:0000256" key="3">
    <source>
        <dbReference type="ARBA" id="ARBA00022574"/>
    </source>
</evidence>
<dbReference type="EMBL" id="KB207015">
    <property type="protein sequence ID" value="ELP86091.1"/>
    <property type="molecule type" value="Genomic_DNA"/>
</dbReference>
<dbReference type="OrthoDB" id="27537at2759"/>
<dbReference type="SUPFAM" id="SSF50978">
    <property type="entry name" value="WD40 repeat-like"/>
    <property type="match status" value="1"/>
</dbReference>
<dbReference type="InterPro" id="IPR001680">
    <property type="entry name" value="WD40_rpt"/>
</dbReference>
<dbReference type="SMART" id="SM00320">
    <property type="entry name" value="WD40"/>
    <property type="match status" value="2"/>
</dbReference>
<name>A0A0A1U3A2_ENTIV</name>
<keyword evidence="4" id="KW-0677">Repeat</keyword>
<keyword evidence="3 6" id="KW-0853">WD repeat</keyword>
<dbReference type="KEGG" id="eiv:EIN_327380"/>